<name>D5VMP6_CAUST</name>
<accession>D5VMP6</accession>
<keyword evidence="1" id="KW-0472">Membrane</keyword>
<proteinExistence type="predicted"/>
<dbReference type="KEGG" id="cse:Cseg_3336"/>
<gene>
    <name evidence="2" type="ordered locus">Cseg_3336</name>
</gene>
<keyword evidence="1" id="KW-1133">Transmembrane helix</keyword>
<organism evidence="2 3">
    <name type="scientific">Caulobacter segnis (strain ATCC 21756 / DSM 7131 / JCM 7823 / NBRC 15250 / LMG 17158 / TK0059)</name>
    <name type="common">Mycoplana segnis</name>
    <dbReference type="NCBI Taxonomy" id="509190"/>
    <lineage>
        <taxon>Bacteria</taxon>
        <taxon>Pseudomonadati</taxon>
        <taxon>Pseudomonadota</taxon>
        <taxon>Alphaproteobacteria</taxon>
        <taxon>Caulobacterales</taxon>
        <taxon>Caulobacteraceae</taxon>
        <taxon>Caulobacter</taxon>
    </lineage>
</organism>
<evidence type="ECO:0000313" key="3">
    <source>
        <dbReference type="Proteomes" id="UP000002629"/>
    </source>
</evidence>
<dbReference type="HOGENOM" id="CLU_188946_0_0_5"/>
<protein>
    <submittedName>
        <fullName evidence="2">Uncharacterized protein</fullName>
    </submittedName>
</protein>
<reference evidence="3" key="1">
    <citation type="journal article" date="2011" name="J. Bacteriol.">
        <title>Genome sequences of eight morphologically diverse alphaproteobacteria.</title>
        <authorList>
            <consortium name="US DOE Joint Genome Institute"/>
            <person name="Brown P.J."/>
            <person name="Kysela D.T."/>
            <person name="Buechlein A."/>
            <person name="Hemmerich C."/>
            <person name="Brun Y.V."/>
        </authorList>
    </citation>
    <scope>NUCLEOTIDE SEQUENCE [LARGE SCALE GENOMIC DNA]</scope>
    <source>
        <strain evidence="3">ATCC 21756 / DSM 7131 / JCM 7823 / NBRC 15250 / LMG 17158 / TK0059</strain>
    </source>
</reference>
<dbReference type="STRING" id="509190.Cseg_3336"/>
<sequence>MVKERLMPFASQTRPFDPRARRPRQWPLGVAVFVAAVLNAIVWGGLLSVARAFLGL</sequence>
<dbReference type="Proteomes" id="UP000002629">
    <property type="component" value="Chromosome"/>
</dbReference>
<evidence type="ECO:0000313" key="2">
    <source>
        <dbReference type="EMBL" id="ADG11769.1"/>
    </source>
</evidence>
<feature type="transmembrane region" description="Helical" evidence="1">
    <location>
        <begin position="28"/>
        <end position="54"/>
    </location>
</feature>
<evidence type="ECO:0000256" key="1">
    <source>
        <dbReference type="SAM" id="Phobius"/>
    </source>
</evidence>
<dbReference type="EMBL" id="CP002008">
    <property type="protein sequence ID" value="ADG11769.1"/>
    <property type="molecule type" value="Genomic_DNA"/>
</dbReference>
<keyword evidence="1" id="KW-0812">Transmembrane</keyword>
<dbReference type="AlphaFoldDB" id="D5VMP6"/>